<evidence type="ECO:0000313" key="2">
    <source>
        <dbReference type="Proteomes" id="UP000828768"/>
    </source>
</evidence>
<organism evidence="1 2">
    <name type="scientific">Synechococcus T7-like virus S-TIP28</name>
    <dbReference type="NCBI Taxonomy" id="1332140"/>
    <lineage>
        <taxon>Viruses</taxon>
        <taxon>Duplodnaviria</taxon>
        <taxon>Heunggongvirae</taxon>
        <taxon>Uroviricota</taxon>
        <taxon>Caudoviricetes</taxon>
        <taxon>Autographivirales</taxon>
        <taxon>Autographivirales incertae sedis</taxon>
        <taxon>Tiranvirus</taxon>
        <taxon>Tiranvirus STIP28</taxon>
    </lineage>
</organism>
<dbReference type="EMBL" id="MZ803112">
    <property type="protein sequence ID" value="UAW01050.1"/>
    <property type="molecule type" value="Genomic_DNA"/>
</dbReference>
<gene>
    <name evidence="1" type="ORF">STIP28_8</name>
</gene>
<evidence type="ECO:0000313" key="1">
    <source>
        <dbReference type="EMBL" id="UAW01050.1"/>
    </source>
</evidence>
<keyword evidence="2" id="KW-1185">Reference proteome</keyword>
<reference evidence="1" key="1">
    <citation type="submission" date="2021-08" db="EMBL/GenBank/DDBJ databases">
        <authorList>
            <person name="Shitrit D."/>
            <person name="Kirzner S."/>
            <person name="Dekel-Bird N.P."/>
            <person name="Avrani S."/>
            <person name="Sabehi G."/>
            <person name="Perkarsky I."/>
            <person name="Peleg M."/>
            <person name="Tahan R."/>
            <person name="Kondratyeva K."/>
            <person name="Lindell D."/>
        </authorList>
    </citation>
    <scope>NUCLEOTIDE SEQUENCE</scope>
</reference>
<dbReference type="Proteomes" id="UP000828768">
    <property type="component" value="Segment"/>
</dbReference>
<proteinExistence type="predicted"/>
<sequence>MKSNGRKAGKQYSSLFHHARGFEPKRTINPAEAEVRISHRLAHLNLSY</sequence>
<name>A0AAE8XJ52_9CAUD</name>
<protein>
    <submittedName>
        <fullName evidence="1">Uncharacterized protein</fullName>
    </submittedName>
</protein>
<accession>A0AAE8XJ52</accession>